<accession>A0A7Y6RGP3</accession>
<protein>
    <submittedName>
        <fullName evidence="1">DUF1799 domain-containing protein</fullName>
    </submittedName>
</protein>
<evidence type="ECO:0000313" key="1">
    <source>
        <dbReference type="EMBL" id="NVF16224.1"/>
    </source>
</evidence>
<reference evidence="1 2" key="1">
    <citation type="submission" date="2020-06" db="EMBL/GenBank/DDBJ databases">
        <title>Halomonas sp. QX-1 draft genome sequence.</title>
        <authorList>
            <person name="Qiu X."/>
        </authorList>
    </citation>
    <scope>NUCLEOTIDE SEQUENCE [LARGE SCALE GENOMIC DNA]</scope>
    <source>
        <strain evidence="1 2">QX-1</strain>
    </source>
</reference>
<dbReference type="EMBL" id="JABWCV010000031">
    <property type="protein sequence ID" value="NVF16224.1"/>
    <property type="molecule type" value="Genomic_DNA"/>
</dbReference>
<gene>
    <name evidence="1" type="ORF">HUO07_18950</name>
</gene>
<evidence type="ECO:0000313" key="2">
    <source>
        <dbReference type="Proteomes" id="UP000589984"/>
    </source>
</evidence>
<dbReference type="Pfam" id="PF08809">
    <property type="entry name" value="DUF1799"/>
    <property type="match status" value="1"/>
</dbReference>
<sequence length="142" mass="15758">MCGTAKRLSGEYPKKEPTANLLEAGAYWAEASIGHPNLVKEDLAALGISLGGELAEEAEAENAEPDVFDVLPENWQAVETFLRCSRQWLFRGMEGCREGLDVKAVISVLSLYRLPPEQQLERLDQVQLIERGALSVMNQTRN</sequence>
<keyword evidence="2" id="KW-1185">Reference proteome</keyword>
<name>A0A7Y6RGP3_9GAMM</name>
<dbReference type="RefSeq" id="WP_176304807.1">
    <property type="nucleotide sequence ID" value="NZ_JABWCV010000031.1"/>
</dbReference>
<dbReference type="InterPro" id="IPR014915">
    <property type="entry name" value="Phage_TLS_TfmB"/>
</dbReference>
<organism evidence="1 2">
    <name type="scientific">Vreelandella maris</name>
    <dbReference type="NCBI Taxonomy" id="2729617"/>
    <lineage>
        <taxon>Bacteria</taxon>
        <taxon>Pseudomonadati</taxon>
        <taxon>Pseudomonadota</taxon>
        <taxon>Gammaproteobacteria</taxon>
        <taxon>Oceanospirillales</taxon>
        <taxon>Halomonadaceae</taxon>
        <taxon>Vreelandella</taxon>
    </lineage>
</organism>
<dbReference type="Proteomes" id="UP000589984">
    <property type="component" value="Unassembled WGS sequence"/>
</dbReference>
<comment type="caution">
    <text evidence="1">The sequence shown here is derived from an EMBL/GenBank/DDBJ whole genome shotgun (WGS) entry which is preliminary data.</text>
</comment>
<proteinExistence type="predicted"/>
<dbReference type="AlphaFoldDB" id="A0A7Y6RGP3"/>